<dbReference type="InterPro" id="IPR036396">
    <property type="entry name" value="Cyt_P450_sf"/>
</dbReference>
<keyword evidence="9" id="KW-0560">Oxidoreductase</keyword>
<dbReference type="PANTHER" id="PTHR24292">
    <property type="entry name" value="CYTOCHROME P450"/>
    <property type="match status" value="1"/>
</dbReference>
<dbReference type="EMBL" id="CAQQ02183635">
    <property type="status" value="NOT_ANNOTATED_CDS"/>
    <property type="molecule type" value="Genomic_DNA"/>
</dbReference>
<evidence type="ECO:0000256" key="12">
    <source>
        <dbReference type="ARBA" id="ARBA00023136"/>
    </source>
</evidence>
<evidence type="ECO:0000313" key="13">
    <source>
        <dbReference type="EnsemblMetazoa" id="MESCA003178-PA"/>
    </source>
</evidence>
<evidence type="ECO:0000313" key="14">
    <source>
        <dbReference type="Proteomes" id="UP000015102"/>
    </source>
</evidence>
<evidence type="ECO:0000256" key="2">
    <source>
        <dbReference type="ARBA" id="ARBA00004174"/>
    </source>
</evidence>
<dbReference type="STRING" id="36166.T1GIA8"/>
<evidence type="ECO:0000256" key="10">
    <source>
        <dbReference type="ARBA" id="ARBA00023004"/>
    </source>
</evidence>
<comment type="similarity">
    <text evidence="4">Belongs to the cytochrome P450 family.</text>
</comment>
<evidence type="ECO:0000256" key="7">
    <source>
        <dbReference type="ARBA" id="ARBA00022824"/>
    </source>
</evidence>
<dbReference type="HOGENOM" id="CLU_125165_0_0_1"/>
<evidence type="ECO:0000256" key="4">
    <source>
        <dbReference type="ARBA" id="ARBA00010617"/>
    </source>
</evidence>
<dbReference type="SUPFAM" id="SSF48264">
    <property type="entry name" value="Cytochrome P450"/>
    <property type="match status" value="1"/>
</dbReference>
<dbReference type="InterPro" id="IPR001128">
    <property type="entry name" value="Cyt_P450"/>
</dbReference>
<evidence type="ECO:0000256" key="1">
    <source>
        <dbReference type="ARBA" id="ARBA00001971"/>
    </source>
</evidence>
<dbReference type="GO" id="GO:0004497">
    <property type="term" value="F:monooxygenase activity"/>
    <property type="evidence" value="ECO:0007669"/>
    <property type="project" value="UniProtKB-KW"/>
</dbReference>
<reference evidence="14" key="1">
    <citation type="submission" date="2013-02" db="EMBL/GenBank/DDBJ databases">
        <authorList>
            <person name="Hughes D."/>
        </authorList>
    </citation>
    <scope>NUCLEOTIDE SEQUENCE</scope>
    <source>
        <strain>Durham</strain>
        <strain evidence="14">NC isolate 2 -- Noor lab</strain>
    </source>
</reference>
<keyword evidence="10" id="KW-0408">Iron</keyword>
<dbReference type="OMA" id="HARIIPD"/>
<keyword evidence="14" id="KW-1185">Reference proteome</keyword>
<keyword evidence="6" id="KW-0479">Metal-binding</keyword>
<dbReference type="GO" id="GO:0020037">
    <property type="term" value="F:heme binding"/>
    <property type="evidence" value="ECO:0007669"/>
    <property type="project" value="InterPro"/>
</dbReference>
<accession>T1GIA8</accession>
<dbReference type="GO" id="GO:0005506">
    <property type="term" value="F:iron ion binding"/>
    <property type="evidence" value="ECO:0007669"/>
    <property type="project" value="InterPro"/>
</dbReference>
<evidence type="ECO:0000256" key="5">
    <source>
        <dbReference type="ARBA" id="ARBA00022617"/>
    </source>
</evidence>
<keyword evidence="7" id="KW-0256">Endoplasmic reticulum</keyword>
<dbReference type="Proteomes" id="UP000015102">
    <property type="component" value="Unassembled WGS sequence"/>
</dbReference>
<comment type="subcellular location">
    <subcellularLocation>
        <location evidence="3">Endoplasmic reticulum membrane</location>
        <topology evidence="3">Peripheral membrane protein</topology>
    </subcellularLocation>
    <subcellularLocation>
        <location evidence="2">Microsome membrane</location>
        <topology evidence="2">Peripheral membrane protein</topology>
    </subcellularLocation>
</comment>
<dbReference type="GO" id="GO:0016705">
    <property type="term" value="F:oxidoreductase activity, acting on paired donors, with incorporation or reduction of molecular oxygen"/>
    <property type="evidence" value="ECO:0007669"/>
    <property type="project" value="InterPro"/>
</dbReference>
<evidence type="ECO:0000256" key="11">
    <source>
        <dbReference type="ARBA" id="ARBA00023033"/>
    </source>
</evidence>
<evidence type="ECO:0000256" key="3">
    <source>
        <dbReference type="ARBA" id="ARBA00004406"/>
    </source>
</evidence>
<keyword evidence="5" id="KW-0349">Heme</keyword>
<proteinExistence type="inferred from homology"/>
<evidence type="ECO:0008006" key="15">
    <source>
        <dbReference type="Google" id="ProtNLM"/>
    </source>
</evidence>
<protein>
    <recommendedName>
        <fullName evidence="15">Cytochrome P450</fullName>
    </recommendedName>
</protein>
<keyword evidence="12" id="KW-0472">Membrane</keyword>
<dbReference type="PRINTS" id="PR00464">
    <property type="entry name" value="EP450II"/>
</dbReference>
<sequence length="149" mass="17340">MEEERWRSLRNKLSTTFTSGKMKIMFPTIVEVSKRFSETFGEIAKLDNSVVEIKELLARFTTDVIGTCAFGIECNSLKNPDAEFRTKGRQLLTEPRHNFLITGLIFAFPSIARKLHARIIPDHIHNFFMRVVKDTVEYREKNNIVKNDF</sequence>
<comment type="cofactor">
    <cofactor evidence="1">
        <name>heme</name>
        <dbReference type="ChEBI" id="CHEBI:30413"/>
    </cofactor>
</comment>
<dbReference type="EnsemblMetazoa" id="MESCA003178-RA">
    <property type="protein sequence ID" value="MESCA003178-PA"/>
    <property type="gene ID" value="MESCA003178"/>
</dbReference>
<evidence type="ECO:0000256" key="9">
    <source>
        <dbReference type="ARBA" id="ARBA00023002"/>
    </source>
</evidence>
<dbReference type="InterPro" id="IPR002402">
    <property type="entry name" value="Cyt_P450_E_grp-II"/>
</dbReference>
<name>T1GIA8_MEGSC</name>
<evidence type="ECO:0000256" key="6">
    <source>
        <dbReference type="ARBA" id="ARBA00022723"/>
    </source>
</evidence>
<dbReference type="PANTHER" id="PTHR24292:SF100">
    <property type="entry name" value="CYTOCHROME P450 6A16, ISOFORM B-RELATED"/>
    <property type="match status" value="1"/>
</dbReference>
<dbReference type="InterPro" id="IPR050476">
    <property type="entry name" value="Insect_CytP450_Detox"/>
</dbReference>
<dbReference type="AlphaFoldDB" id="T1GIA8"/>
<keyword evidence="8" id="KW-0492">Microsome</keyword>
<keyword evidence="11" id="KW-0503">Monooxygenase</keyword>
<dbReference type="GO" id="GO:0005789">
    <property type="term" value="C:endoplasmic reticulum membrane"/>
    <property type="evidence" value="ECO:0007669"/>
    <property type="project" value="UniProtKB-SubCell"/>
</dbReference>
<dbReference type="Gene3D" id="1.10.630.10">
    <property type="entry name" value="Cytochrome P450"/>
    <property type="match status" value="1"/>
</dbReference>
<dbReference type="Pfam" id="PF00067">
    <property type="entry name" value="p450"/>
    <property type="match status" value="1"/>
</dbReference>
<organism evidence="13 14">
    <name type="scientific">Megaselia scalaris</name>
    <name type="common">Humpbacked fly</name>
    <name type="synonym">Phora scalaris</name>
    <dbReference type="NCBI Taxonomy" id="36166"/>
    <lineage>
        <taxon>Eukaryota</taxon>
        <taxon>Metazoa</taxon>
        <taxon>Ecdysozoa</taxon>
        <taxon>Arthropoda</taxon>
        <taxon>Hexapoda</taxon>
        <taxon>Insecta</taxon>
        <taxon>Pterygota</taxon>
        <taxon>Neoptera</taxon>
        <taxon>Endopterygota</taxon>
        <taxon>Diptera</taxon>
        <taxon>Brachycera</taxon>
        <taxon>Muscomorpha</taxon>
        <taxon>Platypezoidea</taxon>
        <taxon>Phoridae</taxon>
        <taxon>Megaseliini</taxon>
        <taxon>Megaselia</taxon>
    </lineage>
</organism>
<reference evidence="13" key="2">
    <citation type="submission" date="2015-06" db="UniProtKB">
        <authorList>
            <consortium name="EnsemblMetazoa"/>
        </authorList>
    </citation>
    <scope>IDENTIFICATION</scope>
</reference>
<evidence type="ECO:0000256" key="8">
    <source>
        <dbReference type="ARBA" id="ARBA00022848"/>
    </source>
</evidence>